<sequence>MSQIGPIFRSLMRNKVGALLIALQVAVTMTIIVNAIHLINARGDLISRSSGLDEDNQFYVTSVGYATDFDAPYVIDTDLDAIRKLPSVTDAVQINAIPMSNGGWSMGLQTKAGEGENSVPTALYMTDEHGLNTLDVELIAGENFKATEVSYRDRNTRDWPQSVLLTEALATSLFPDLSPTEIVGQTVYIQSNEPLTIIGIMDHLQAPWTGWTTINHAMLVPNKFDSPYSRYLVRAKPGQRDEAIAQVEQFMKQRDVGRMVRETETMTQVRMDSYRGDSALQAILWTIIVILCIITALGIVGLVSFSINRRRRQIGTRRALGAQKSDIMSYFLTENILVTSVGIFVGVAGSIALNMWLVSSFNLPRLSYIYLPIAMLTMWVIGILAVWGPALRAAQISPATATRNV</sequence>
<dbReference type="OrthoDB" id="9770036at2"/>
<dbReference type="RefSeq" id="WP_110575732.1">
    <property type="nucleotide sequence ID" value="NZ_PIPV01000011.1"/>
</dbReference>
<proteinExistence type="inferred from homology"/>
<feature type="transmembrane region" description="Helical" evidence="7">
    <location>
        <begin position="368"/>
        <end position="387"/>
    </location>
</feature>
<comment type="caution">
    <text evidence="9">The sequence shown here is derived from an EMBL/GenBank/DDBJ whole genome shotgun (WGS) entry which is preliminary data.</text>
</comment>
<evidence type="ECO:0000313" key="9">
    <source>
        <dbReference type="EMBL" id="RUO51323.1"/>
    </source>
</evidence>
<gene>
    <name evidence="9" type="ORF">CWE25_11370</name>
</gene>
<keyword evidence="9" id="KW-0131">Cell cycle</keyword>
<accession>A0A432XRN8</accession>
<comment type="subcellular location">
    <subcellularLocation>
        <location evidence="1">Cell membrane</location>
        <topology evidence="1">Multi-pass membrane protein</topology>
    </subcellularLocation>
</comment>
<evidence type="ECO:0000256" key="7">
    <source>
        <dbReference type="SAM" id="Phobius"/>
    </source>
</evidence>
<dbReference type="InterPro" id="IPR050250">
    <property type="entry name" value="Macrolide_Exporter_MacB"/>
</dbReference>
<feature type="transmembrane region" description="Helical" evidence="7">
    <location>
        <begin position="328"/>
        <end position="356"/>
    </location>
</feature>
<evidence type="ECO:0000313" key="10">
    <source>
        <dbReference type="Proteomes" id="UP000287330"/>
    </source>
</evidence>
<dbReference type="AlphaFoldDB" id="A0A432XRN8"/>
<evidence type="ECO:0000256" key="2">
    <source>
        <dbReference type="ARBA" id="ARBA00022475"/>
    </source>
</evidence>
<feature type="transmembrane region" description="Helical" evidence="7">
    <location>
        <begin position="282"/>
        <end position="307"/>
    </location>
</feature>
<evidence type="ECO:0000256" key="4">
    <source>
        <dbReference type="ARBA" id="ARBA00022989"/>
    </source>
</evidence>
<evidence type="ECO:0000256" key="6">
    <source>
        <dbReference type="ARBA" id="ARBA00038076"/>
    </source>
</evidence>
<dbReference type="GO" id="GO:0005886">
    <property type="term" value="C:plasma membrane"/>
    <property type="evidence" value="ECO:0007669"/>
    <property type="project" value="UniProtKB-SubCell"/>
</dbReference>
<feature type="domain" description="ABC3 transporter permease C-terminal" evidence="8">
    <location>
        <begin position="286"/>
        <end position="398"/>
    </location>
</feature>
<evidence type="ECO:0000256" key="5">
    <source>
        <dbReference type="ARBA" id="ARBA00023136"/>
    </source>
</evidence>
<name>A0A432XRN8_9GAMM</name>
<comment type="similarity">
    <text evidence="6">Belongs to the ABC-4 integral membrane protein family.</text>
</comment>
<dbReference type="GO" id="GO:0022857">
    <property type="term" value="F:transmembrane transporter activity"/>
    <property type="evidence" value="ECO:0007669"/>
    <property type="project" value="TreeGrafter"/>
</dbReference>
<dbReference type="GO" id="GO:0051301">
    <property type="term" value="P:cell division"/>
    <property type="evidence" value="ECO:0007669"/>
    <property type="project" value="UniProtKB-KW"/>
</dbReference>
<evidence type="ECO:0000256" key="3">
    <source>
        <dbReference type="ARBA" id="ARBA00022692"/>
    </source>
</evidence>
<dbReference type="Pfam" id="PF02687">
    <property type="entry name" value="FtsX"/>
    <property type="match status" value="1"/>
</dbReference>
<evidence type="ECO:0000256" key="1">
    <source>
        <dbReference type="ARBA" id="ARBA00004651"/>
    </source>
</evidence>
<keyword evidence="4 7" id="KW-1133">Transmembrane helix</keyword>
<dbReference type="EMBL" id="PIPV01000011">
    <property type="protein sequence ID" value="RUO51323.1"/>
    <property type="molecule type" value="Genomic_DNA"/>
</dbReference>
<evidence type="ECO:0000259" key="8">
    <source>
        <dbReference type="Pfam" id="PF02687"/>
    </source>
</evidence>
<keyword evidence="2" id="KW-1003">Cell membrane</keyword>
<keyword evidence="9" id="KW-0132">Cell division</keyword>
<keyword evidence="10" id="KW-1185">Reference proteome</keyword>
<dbReference type="PANTHER" id="PTHR30572">
    <property type="entry name" value="MEMBRANE COMPONENT OF TRANSPORTER-RELATED"/>
    <property type="match status" value="1"/>
</dbReference>
<keyword evidence="3 7" id="KW-0812">Transmembrane</keyword>
<dbReference type="Proteomes" id="UP000287330">
    <property type="component" value="Unassembled WGS sequence"/>
</dbReference>
<keyword evidence="5 7" id="KW-0472">Membrane</keyword>
<reference evidence="10" key="1">
    <citation type="journal article" date="2018" name="Front. Microbiol.">
        <title>Genome-Based Analysis Reveals the Taxonomy and Diversity of the Family Idiomarinaceae.</title>
        <authorList>
            <person name="Liu Y."/>
            <person name="Lai Q."/>
            <person name="Shao Z."/>
        </authorList>
    </citation>
    <scope>NUCLEOTIDE SEQUENCE [LARGE SCALE GENOMIC DNA]</scope>
    <source>
        <strain evidence="10">F23</strain>
    </source>
</reference>
<dbReference type="InterPro" id="IPR003838">
    <property type="entry name" value="ABC3_permease_C"/>
</dbReference>
<organism evidence="9 10">
    <name type="scientific">Idiomarina fontislapidosi</name>
    <dbReference type="NCBI Taxonomy" id="263723"/>
    <lineage>
        <taxon>Bacteria</taxon>
        <taxon>Pseudomonadati</taxon>
        <taxon>Pseudomonadota</taxon>
        <taxon>Gammaproteobacteria</taxon>
        <taxon>Alteromonadales</taxon>
        <taxon>Idiomarinaceae</taxon>
        <taxon>Idiomarina</taxon>
    </lineage>
</organism>
<dbReference type="PANTHER" id="PTHR30572:SF4">
    <property type="entry name" value="ABC TRANSPORTER PERMEASE YTRF"/>
    <property type="match status" value="1"/>
</dbReference>
<protein>
    <submittedName>
        <fullName evidence="9">Cell division protein FtsX</fullName>
    </submittedName>
</protein>